<accession>A0AAN7RBX4</accession>
<comment type="caution">
    <text evidence="1">The sequence shown here is derived from an EMBL/GenBank/DDBJ whole genome shotgun (WGS) entry which is preliminary data.</text>
</comment>
<dbReference type="AlphaFoldDB" id="A0AAN7RBX4"/>
<organism evidence="1 2">
    <name type="scientific">Trapa natans</name>
    <name type="common">Water chestnut</name>
    <dbReference type="NCBI Taxonomy" id="22666"/>
    <lineage>
        <taxon>Eukaryota</taxon>
        <taxon>Viridiplantae</taxon>
        <taxon>Streptophyta</taxon>
        <taxon>Embryophyta</taxon>
        <taxon>Tracheophyta</taxon>
        <taxon>Spermatophyta</taxon>
        <taxon>Magnoliopsida</taxon>
        <taxon>eudicotyledons</taxon>
        <taxon>Gunneridae</taxon>
        <taxon>Pentapetalae</taxon>
        <taxon>rosids</taxon>
        <taxon>malvids</taxon>
        <taxon>Myrtales</taxon>
        <taxon>Lythraceae</taxon>
        <taxon>Trapa</taxon>
    </lineage>
</organism>
<reference evidence="1 2" key="1">
    <citation type="journal article" date="2023" name="Hortic Res">
        <title>Pangenome of water caltrop reveals structural variations and asymmetric subgenome divergence after allopolyploidization.</title>
        <authorList>
            <person name="Zhang X."/>
            <person name="Chen Y."/>
            <person name="Wang L."/>
            <person name="Yuan Y."/>
            <person name="Fang M."/>
            <person name="Shi L."/>
            <person name="Lu R."/>
            <person name="Comes H.P."/>
            <person name="Ma Y."/>
            <person name="Chen Y."/>
            <person name="Huang G."/>
            <person name="Zhou Y."/>
            <person name="Zheng Z."/>
            <person name="Qiu Y."/>
        </authorList>
    </citation>
    <scope>NUCLEOTIDE SEQUENCE [LARGE SCALE GENOMIC DNA]</scope>
    <source>
        <strain evidence="1">F231</strain>
    </source>
</reference>
<proteinExistence type="predicted"/>
<keyword evidence="2" id="KW-1185">Reference proteome</keyword>
<evidence type="ECO:0000313" key="2">
    <source>
        <dbReference type="Proteomes" id="UP001346149"/>
    </source>
</evidence>
<dbReference type="EMBL" id="JAXQNO010000008">
    <property type="protein sequence ID" value="KAK4793458.1"/>
    <property type="molecule type" value="Genomic_DNA"/>
</dbReference>
<evidence type="ECO:0000313" key="1">
    <source>
        <dbReference type="EMBL" id="KAK4793458.1"/>
    </source>
</evidence>
<sequence>MLIDKDLKMKNSNIEITQARVQESGTSASLKKQKADPRKTEISISLNSQAEMKVPVTECHLGGAKEKRRYCTRVPERGNGGLERAGDGRTVETEVLAVDMRPPKIHGSARARGNSHRRPHMNFAEVAFFPEDVDGYASPGLKLCSSTAATFIQAKCRQQVEAGGPRNRRCSVEGTRVLRDQPYSLQHPSILQEFIRARAYSGPSRRGRGH</sequence>
<name>A0AAN7RBX4_TRANT</name>
<protein>
    <submittedName>
        <fullName evidence="1">Uncharacterized protein</fullName>
    </submittedName>
</protein>
<gene>
    <name evidence="1" type="ORF">SAY86_023893</name>
</gene>
<dbReference type="Proteomes" id="UP001346149">
    <property type="component" value="Unassembled WGS sequence"/>
</dbReference>